<dbReference type="GO" id="GO:0016757">
    <property type="term" value="F:glycosyltransferase activity"/>
    <property type="evidence" value="ECO:0007669"/>
    <property type="project" value="UniProtKB-KW"/>
</dbReference>
<dbReference type="EMBL" id="CAMXCT010006598">
    <property type="protein sequence ID" value="CAI4016696.1"/>
    <property type="molecule type" value="Genomic_DNA"/>
</dbReference>
<dbReference type="Pfam" id="PF13431">
    <property type="entry name" value="TPR_17"/>
    <property type="match status" value="1"/>
</dbReference>
<keyword evidence="2" id="KW-0328">Glycosyltransferase</keyword>
<reference evidence="4" key="1">
    <citation type="submission" date="2022-10" db="EMBL/GenBank/DDBJ databases">
        <authorList>
            <person name="Chen Y."/>
            <person name="Dougan E. K."/>
            <person name="Chan C."/>
            <person name="Rhodes N."/>
            <person name="Thang M."/>
        </authorList>
    </citation>
    <scope>NUCLEOTIDE SEQUENCE</scope>
</reference>
<evidence type="ECO:0000313" key="7">
    <source>
        <dbReference type="Proteomes" id="UP001152797"/>
    </source>
</evidence>
<comment type="pathway">
    <text evidence="1">Protein modification; protein glycosylation.</text>
</comment>
<comment type="caution">
    <text evidence="4">The sequence shown here is derived from an EMBL/GenBank/DDBJ whole genome shotgun (WGS) entry which is preliminary data.</text>
</comment>
<dbReference type="EMBL" id="CAMXCT020006598">
    <property type="protein sequence ID" value="CAL1170071.1"/>
    <property type="molecule type" value="Genomic_DNA"/>
</dbReference>
<name>A0A9P1DWE0_9DINO</name>
<dbReference type="PANTHER" id="PTHR44835:SF1">
    <property type="entry name" value="PROTEIN O-GLCNAC TRANSFERASE"/>
    <property type="match status" value="1"/>
</dbReference>
<dbReference type="AlphaFoldDB" id="A0A9P1DWE0"/>
<sequence>MQAELRDVAREIGSQDDRGAFLDILEVDPKNAQAFDNLGSTLRPGESLQLPDGLLLPKKALHLKALELDATHSHAHNNLAVSLGPGEVVTLQGNGVNQRALFQRAVELDPKNAVAHCNLGVVLGDHEVLRTKDGQLWDKRSLYVKAIELDPSYAFAYNNLAVLMAPQEWVRLADGSCWDRRSLYFAALQLDPGYAVAYNNLALSLGFQERVQCLDAFWDRRALHQKALELDPRHCCAYRDLALALRPKETVLLQGGTAGQCHGNVGRRELLLEAIRLEPSSAENYRLLAETLQKDEELMLNGFQMGKTQVFVRSLELDVDPVTCAQLGVHLGPDSCRVKGWSSPASWFSGAAEEGDNSWTGTQLIERALQLAPTRPDVLMAAATFELERPRADRTKARQLLLVAVAQGGRPNVAAAAGRLALLMEPGEAVRIPSQEGGATAVRRQLLLAACEEVDDAQLLTELALELLRSAPEVQLRGRTFDVRALCREALILDPHHSMAQQLLSHETKRTSPKPLLLRSAAPDLIQSSKDWQEPGFAPADAPKELDRFVLALVALEANKHEGALADALGELMGPADRVRLSEGQDGTASRYWQYRSRSQLHQAALEADPSSSRTWTNLGPLETMFQI</sequence>
<reference evidence="5" key="2">
    <citation type="submission" date="2024-04" db="EMBL/GenBank/DDBJ databases">
        <authorList>
            <person name="Chen Y."/>
            <person name="Shah S."/>
            <person name="Dougan E. K."/>
            <person name="Thang M."/>
            <person name="Chan C."/>
        </authorList>
    </citation>
    <scope>NUCLEOTIDE SEQUENCE [LARGE SCALE GENOMIC DNA]</scope>
</reference>
<evidence type="ECO:0000256" key="1">
    <source>
        <dbReference type="ARBA" id="ARBA00004922"/>
    </source>
</evidence>
<accession>A0A9P1DWE0</accession>
<dbReference type="InterPro" id="IPR051939">
    <property type="entry name" value="Glycosyltr_41/O-GlcNAc_trsf"/>
</dbReference>
<dbReference type="Gene3D" id="1.25.40.10">
    <property type="entry name" value="Tetratricopeptide repeat domain"/>
    <property type="match status" value="2"/>
</dbReference>
<keyword evidence="3" id="KW-0808">Transferase</keyword>
<dbReference type="SUPFAM" id="SSF48452">
    <property type="entry name" value="TPR-like"/>
    <property type="match status" value="1"/>
</dbReference>
<dbReference type="PANTHER" id="PTHR44835">
    <property type="entry name" value="UDP-N-ACETYLGLUCOSAMINE--PEPTIDE N-ACETYLGLUCOSAMINYLTRANSFERASE SPINDLY-RELATED"/>
    <property type="match status" value="1"/>
</dbReference>
<dbReference type="OrthoDB" id="448213at2759"/>
<evidence type="ECO:0000313" key="6">
    <source>
        <dbReference type="EMBL" id="CAL4804008.1"/>
    </source>
</evidence>
<dbReference type="EMBL" id="CAMXCT030006598">
    <property type="protein sequence ID" value="CAL4804008.1"/>
    <property type="molecule type" value="Genomic_DNA"/>
</dbReference>
<evidence type="ECO:0000256" key="3">
    <source>
        <dbReference type="ARBA" id="ARBA00022679"/>
    </source>
</evidence>
<evidence type="ECO:0000313" key="5">
    <source>
        <dbReference type="EMBL" id="CAL1170071.1"/>
    </source>
</evidence>
<protein>
    <submittedName>
        <fullName evidence="6">L-allo-threonine aldolase</fullName>
    </submittedName>
</protein>
<evidence type="ECO:0000313" key="4">
    <source>
        <dbReference type="EMBL" id="CAI4016696.1"/>
    </source>
</evidence>
<dbReference type="Proteomes" id="UP001152797">
    <property type="component" value="Unassembled WGS sequence"/>
</dbReference>
<gene>
    <name evidence="4" type="ORF">C1SCF055_LOCUS41403</name>
</gene>
<evidence type="ECO:0000256" key="2">
    <source>
        <dbReference type="ARBA" id="ARBA00022676"/>
    </source>
</evidence>
<organism evidence="4">
    <name type="scientific">Cladocopium goreaui</name>
    <dbReference type="NCBI Taxonomy" id="2562237"/>
    <lineage>
        <taxon>Eukaryota</taxon>
        <taxon>Sar</taxon>
        <taxon>Alveolata</taxon>
        <taxon>Dinophyceae</taxon>
        <taxon>Suessiales</taxon>
        <taxon>Symbiodiniaceae</taxon>
        <taxon>Cladocopium</taxon>
    </lineage>
</organism>
<proteinExistence type="predicted"/>
<dbReference type="InterPro" id="IPR011990">
    <property type="entry name" value="TPR-like_helical_dom_sf"/>
</dbReference>
<keyword evidence="7" id="KW-1185">Reference proteome</keyword>